<reference evidence="12" key="2">
    <citation type="submission" date="2025-09" db="UniProtKB">
        <authorList>
            <consortium name="Ensembl"/>
        </authorList>
    </citation>
    <scope>IDENTIFICATION</scope>
</reference>
<sequence length="193" mass="21712">HWAYWSRPVWIQHVGCIEIVTPAEMEAVNGTDVKLKCTFSSTSPVSLQSVTVSWNFRPLVPGPEESVFYYDTEPFPPQQGRFKSRAVWSGDILRKDASITLQDVLPTFNGTYICKVHNKPDVHGSSGEISLRVVNKVSLSEISMLALAVGGGIVFILIVLSIVVTVKLCRKKRMDRDIEMHVPEDQWKDPTVW</sequence>
<dbReference type="Gene3D" id="2.60.40.10">
    <property type="entry name" value="Immunoglobulins"/>
    <property type="match status" value="1"/>
</dbReference>
<evidence type="ECO:0000259" key="11">
    <source>
        <dbReference type="PROSITE" id="PS50835"/>
    </source>
</evidence>
<evidence type="ECO:0000256" key="6">
    <source>
        <dbReference type="ARBA" id="ARBA00023136"/>
    </source>
</evidence>
<keyword evidence="6 10" id="KW-0472">Membrane</keyword>
<reference evidence="12" key="1">
    <citation type="submission" date="2025-08" db="UniProtKB">
        <authorList>
            <consortium name="Ensembl"/>
        </authorList>
    </citation>
    <scope>IDENTIFICATION</scope>
</reference>
<dbReference type="SUPFAM" id="SSF48726">
    <property type="entry name" value="Immunoglobulin"/>
    <property type="match status" value="1"/>
</dbReference>
<dbReference type="InterPro" id="IPR007110">
    <property type="entry name" value="Ig-like_dom"/>
</dbReference>
<evidence type="ECO:0000256" key="1">
    <source>
        <dbReference type="ARBA" id="ARBA00004479"/>
    </source>
</evidence>
<evidence type="ECO:0000256" key="3">
    <source>
        <dbReference type="ARBA" id="ARBA00022692"/>
    </source>
</evidence>
<dbReference type="InterPro" id="IPR013783">
    <property type="entry name" value="Ig-like_fold"/>
</dbReference>
<keyword evidence="4" id="KW-0732">Signal</keyword>
<dbReference type="STRING" id="409849.ENSPMGP00000003050"/>
<dbReference type="PROSITE" id="PS50835">
    <property type="entry name" value="IG_LIKE"/>
    <property type="match status" value="1"/>
</dbReference>
<feature type="domain" description="Ig-like" evidence="11">
    <location>
        <begin position="8"/>
        <end position="130"/>
    </location>
</feature>
<keyword evidence="13" id="KW-1185">Reference proteome</keyword>
<evidence type="ECO:0000256" key="8">
    <source>
        <dbReference type="ARBA" id="ARBA00023180"/>
    </source>
</evidence>
<dbReference type="GO" id="GO:0098609">
    <property type="term" value="P:cell-cell adhesion"/>
    <property type="evidence" value="ECO:0007669"/>
    <property type="project" value="TreeGrafter"/>
</dbReference>
<dbReference type="InterPro" id="IPR003599">
    <property type="entry name" value="Ig_sub"/>
</dbReference>
<dbReference type="PANTHER" id="PTHR13869">
    <property type="entry name" value="MYELIN P0 RELATED"/>
    <property type="match status" value="1"/>
</dbReference>
<organism evidence="12 13">
    <name type="scientific">Periophthalmus magnuspinnatus</name>
    <dbReference type="NCBI Taxonomy" id="409849"/>
    <lineage>
        <taxon>Eukaryota</taxon>
        <taxon>Metazoa</taxon>
        <taxon>Chordata</taxon>
        <taxon>Craniata</taxon>
        <taxon>Vertebrata</taxon>
        <taxon>Euteleostomi</taxon>
        <taxon>Actinopterygii</taxon>
        <taxon>Neopterygii</taxon>
        <taxon>Teleostei</taxon>
        <taxon>Neoteleostei</taxon>
        <taxon>Acanthomorphata</taxon>
        <taxon>Gobiaria</taxon>
        <taxon>Gobiiformes</taxon>
        <taxon>Gobioidei</taxon>
        <taxon>Gobiidae</taxon>
        <taxon>Oxudercinae</taxon>
        <taxon>Periophthalmus</taxon>
    </lineage>
</organism>
<dbReference type="FunFam" id="2.60.40.10:FF:000193">
    <property type="entry name" value="Myelin protein zero-like 1 like"/>
    <property type="match status" value="1"/>
</dbReference>
<evidence type="ECO:0000313" key="13">
    <source>
        <dbReference type="Proteomes" id="UP000261520"/>
    </source>
</evidence>
<dbReference type="SMART" id="SM00409">
    <property type="entry name" value="IG"/>
    <property type="match status" value="1"/>
</dbReference>
<evidence type="ECO:0000256" key="4">
    <source>
        <dbReference type="ARBA" id="ARBA00022729"/>
    </source>
</evidence>
<dbReference type="InterPro" id="IPR036179">
    <property type="entry name" value="Ig-like_dom_sf"/>
</dbReference>
<proteinExistence type="inferred from homology"/>
<dbReference type="GO" id="GO:0005886">
    <property type="term" value="C:plasma membrane"/>
    <property type="evidence" value="ECO:0007669"/>
    <property type="project" value="TreeGrafter"/>
</dbReference>
<name>A0A3B3ZEK4_9GOBI</name>
<feature type="transmembrane region" description="Helical" evidence="10">
    <location>
        <begin position="142"/>
        <end position="166"/>
    </location>
</feature>
<comment type="subcellular location">
    <subcellularLocation>
        <location evidence="1">Membrane</location>
        <topology evidence="1">Single-pass type I membrane protein</topology>
    </subcellularLocation>
</comment>
<evidence type="ECO:0000256" key="10">
    <source>
        <dbReference type="SAM" id="Phobius"/>
    </source>
</evidence>
<evidence type="ECO:0000313" key="12">
    <source>
        <dbReference type="Ensembl" id="ENSPMGP00000003050.1"/>
    </source>
</evidence>
<comment type="similarity">
    <text evidence="2">Belongs to the myelin P0 protein family.</text>
</comment>
<keyword evidence="5 10" id="KW-1133">Transmembrane helix</keyword>
<dbReference type="InterPro" id="IPR013106">
    <property type="entry name" value="Ig_V-set"/>
</dbReference>
<keyword evidence="7" id="KW-1015">Disulfide bond</keyword>
<dbReference type="InterPro" id="IPR000920">
    <property type="entry name" value="Myelin_P0-rel"/>
</dbReference>
<dbReference type="Proteomes" id="UP000261520">
    <property type="component" value="Unplaced"/>
</dbReference>
<accession>A0A3B3ZEK4</accession>
<dbReference type="Pfam" id="PF07686">
    <property type="entry name" value="V-set"/>
    <property type="match status" value="1"/>
</dbReference>
<evidence type="ECO:0000256" key="9">
    <source>
        <dbReference type="ARBA" id="ARBA00023319"/>
    </source>
</evidence>
<dbReference type="Ensembl" id="ENSPMGT00000003237.1">
    <property type="protein sequence ID" value="ENSPMGP00000003050.1"/>
    <property type="gene ID" value="ENSPMGG00000002666.1"/>
</dbReference>
<evidence type="ECO:0000256" key="5">
    <source>
        <dbReference type="ARBA" id="ARBA00022989"/>
    </source>
</evidence>
<keyword evidence="8" id="KW-0325">Glycoprotein</keyword>
<protein>
    <recommendedName>
        <fullName evidence="11">Ig-like domain-containing protein</fullName>
    </recommendedName>
</protein>
<dbReference type="AlphaFoldDB" id="A0A3B3ZEK4"/>
<dbReference type="PANTHER" id="PTHR13869:SF21">
    <property type="entry name" value="MYELIN PROTEIN ZERO-LIKE PROTEIN 2"/>
    <property type="match status" value="1"/>
</dbReference>
<keyword evidence="9" id="KW-0393">Immunoglobulin domain</keyword>
<keyword evidence="3 10" id="KW-0812">Transmembrane</keyword>
<evidence type="ECO:0000256" key="7">
    <source>
        <dbReference type="ARBA" id="ARBA00023157"/>
    </source>
</evidence>
<evidence type="ECO:0000256" key="2">
    <source>
        <dbReference type="ARBA" id="ARBA00007180"/>
    </source>
</evidence>
<dbReference type="PRINTS" id="PR00213">
    <property type="entry name" value="MYELINP0"/>
</dbReference>
<dbReference type="SMART" id="SM00406">
    <property type="entry name" value="IGv"/>
    <property type="match status" value="1"/>
</dbReference>